<dbReference type="PROSITE" id="PS50110">
    <property type="entry name" value="RESPONSE_REGULATORY"/>
    <property type="match status" value="1"/>
</dbReference>
<dbReference type="InterPro" id="IPR011006">
    <property type="entry name" value="CheY-like_superfamily"/>
</dbReference>
<dbReference type="SUPFAM" id="SSF52172">
    <property type="entry name" value="CheY-like"/>
    <property type="match status" value="1"/>
</dbReference>
<evidence type="ECO:0000259" key="3">
    <source>
        <dbReference type="PROSITE" id="PS50110"/>
    </source>
</evidence>
<evidence type="ECO:0000313" key="5">
    <source>
        <dbReference type="Proteomes" id="UP000177140"/>
    </source>
</evidence>
<gene>
    <name evidence="4" type="ORF">A2556_00040</name>
</gene>
<evidence type="ECO:0000256" key="2">
    <source>
        <dbReference type="PROSITE-ProRule" id="PRU00169"/>
    </source>
</evidence>
<dbReference type="SMART" id="SM00448">
    <property type="entry name" value="REC"/>
    <property type="match status" value="1"/>
</dbReference>
<dbReference type="InterPro" id="IPR050595">
    <property type="entry name" value="Bact_response_regulator"/>
</dbReference>
<evidence type="ECO:0000313" key="4">
    <source>
        <dbReference type="EMBL" id="OHA61151.1"/>
    </source>
</evidence>
<dbReference type="Gene3D" id="3.40.50.2300">
    <property type="match status" value="1"/>
</dbReference>
<dbReference type="Proteomes" id="UP000177140">
    <property type="component" value="Unassembled WGS sequence"/>
</dbReference>
<dbReference type="PANTHER" id="PTHR44591:SF3">
    <property type="entry name" value="RESPONSE REGULATORY DOMAIN-CONTAINING PROTEIN"/>
    <property type="match status" value="1"/>
</dbReference>
<evidence type="ECO:0000256" key="1">
    <source>
        <dbReference type="ARBA" id="ARBA00022553"/>
    </source>
</evidence>
<protein>
    <recommendedName>
        <fullName evidence="3">Response regulatory domain-containing protein</fullName>
    </recommendedName>
</protein>
<keyword evidence="1 2" id="KW-0597">Phosphoprotein</keyword>
<accession>A0A1G2QMN2</accession>
<dbReference type="PANTHER" id="PTHR44591">
    <property type="entry name" value="STRESS RESPONSE REGULATOR PROTEIN 1"/>
    <property type="match status" value="1"/>
</dbReference>
<sequence>MSAEKKSVLITDDDKFLSDMYSIKFSESGFEVKVAGSGAECLALVGGGFHPDIFLVDIIMQEMDGFQLIENLKTKNLIGEGTVIVLSNLGQREDVEKGLAVGADGYIVKANATPTEVVTKVQEIMANKQTKK</sequence>
<reference evidence="4 5" key="1">
    <citation type="journal article" date="2016" name="Nat. Commun.">
        <title>Thousands of microbial genomes shed light on interconnected biogeochemical processes in an aquifer system.</title>
        <authorList>
            <person name="Anantharaman K."/>
            <person name="Brown C.T."/>
            <person name="Hug L.A."/>
            <person name="Sharon I."/>
            <person name="Castelle C.J."/>
            <person name="Probst A.J."/>
            <person name="Thomas B.C."/>
            <person name="Singh A."/>
            <person name="Wilkins M.J."/>
            <person name="Karaoz U."/>
            <person name="Brodie E.L."/>
            <person name="Williams K.H."/>
            <person name="Hubbard S.S."/>
            <person name="Banfield J.F."/>
        </authorList>
    </citation>
    <scope>NUCLEOTIDE SEQUENCE [LARGE SCALE GENOMIC DNA]</scope>
</reference>
<proteinExistence type="predicted"/>
<dbReference type="CDD" id="cd00156">
    <property type="entry name" value="REC"/>
    <property type="match status" value="1"/>
</dbReference>
<name>A0A1G2QMN2_9BACT</name>
<dbReference type="EMBL" id="MHTM01000040">
    <property type="protein sequence ID" value="OHA61151.1"/>
    <property type="molecule type" value="Genomic_DNA"/>
</dbReference>
<dbReference type="Pfam" id="PF00072">
    <property type="entry name" value="Response_reg"/>
    <property type="match status" value="1"/>
</dbReference>
<feature type="domain" description="Response regulatory" evidence="3">
    <location>
        <begin position="7"/>
        <end position="124"/>
    </location>
</feature>
<dbReference type="GO" id="GO:0000160">
    <property type="term" value="P:phosphorelay signal transduction system"/>
    <property type="evidence" value="ECO:0007669"/>
    <property type="project" value="InterPro"/>
</dbReference>
<comment type="caution">
    <text evidence="4">The sequence shown here is derived from an EMBL/GenBank/DDBJ whole genome shotgun (WGS) entry which is preliminary data.</text>
</comment>
<dbReference type="AlphaFoldDB" id="A0A1G2QMN2"/>
<feature type="modified residue" description="4-aspartylphosphate" evidence="2">
    <location>
        <position position="57"/>
    </location>
</feature>
<dbReference type="InterPro" id="IPR001789">
    <property type="entry name" value="Sig_transdc_resp-reg_receiver"/>
</dbReference>
<organism evidence="4 5">
    <name type="scientific">Candidatus Vogelbacteria bacterium RIFOXYD2_FULL_44_9</name>
    <dbReference type="NCBI Taxonomy" id="1802441"/>
    <lineage>
        <taxon>Bacteria</taxon>
        <taxon>Candidatus Vogeliibacteriota</taxon>
    </lineage>
</organism>